<evidence type="ECO:0000313" key="1">
    <source>
        <dbReference type="EMBL" id="CAI0509874.1"/>
    </source>
</evidence>
<gene>
    <name evidence="1" type="ORF">LITE_LOCUS41160</name>
</gene>
<evidence type="ECO:0000313" key="2">
    <source>
        <dbReference type="Proteomes" id="UP001154282"/>
    </source>
</evidence>
<keyword evidence="2" id="KW-1185">Reference proteome</keyword>
<proteinExistence type="predicted"/>
<dbReference type="Proteomes" id="UP001154282">
    <property type="component" value="Unassembled WGS sequence"/>
</dbReference>
<comment type="caution">
    <text evidence="1">The sequence shown here is derived from an EMBL/GenBank/DDBJ whole genome shotgun (WGS) entry which is preliminary data.</text>
</comment>
<reference evidence="1" key="1">
    <citation type="submission" date="2022-08" db="EMBL/GenBank/DDBJ databases">
        <authorList>
            <person name="Gutierrez-Valencia J."/>
        </authorList>
    </citation>
    <scope>NUCLEOTIDE SEQUENCE</scope>
</reference>
<dbReference type="EMBL" id="CAMGYJ010000009">
    <property type="protein sequence ID" value="CAI0509874.1"/>
    <property type="molecule type" value="Genomic_DNA"/>
</dbReference>
<organism evidence="1 2">
    <name type="scientific">Linum tenue</name>
    <dbReference type="NCBI Taxonomy" id="586396"/>
    <lineage>
        <taxon>Eukaryota</taxon>
        <taxon>Viridiplantae</taxon>
        <taxon>Streptophyta</taxon>
        <taxon>Embryophyta</taxon>
        <taxon>Tracheophyta</taxon>
        <taxon>Spermatophyta</taxon>
        <taxon>Magnoliopsida</taxon>
        <taxon>eudicotyledons</taxon>
        <taxon>Gunneridae</taxon>
        <taxon>Pentapetalae</taxon>
        <taxon>rosids</taxon>
        <taxon>fabids</taxon>
        <taxon>Malpighiales</taxon>
        <taxon>Linaceae</taxon>
        <taxon>Linum</taxon>
    </lineage>
</organism>
<protein>
    <submittedName>
        <fullName evidence="1">Uncharacterized protein</fullName>
    </submittedName>
</protein>
<name>A0AAV0Q1Q2_9ROSI</name>
<dbReference type="AlphaFoldDB" id="A0AAV0Q1Q2"/>
<sequence>MSPILRRTKIPRTFIPQILGFASRSIKSFRFPGEPLDSSSITYGVHVFQCPVPSTNNFLPVSIDAVITFATFDLKWGFCRFTGCSWYRREAVGLHCFQRREHPRS</sequence>
<accession>A0AAV0Q1Q2</accession>